<protein>
    <submittedName>
        <fullName evidence="2">Efflux RND transporter periplasmic adaptor subunit</fullName>
    </submittedName>
</protein>
<keyword evidence="1" id="KW-0175">Coiled coil</keyword>
<sequence>MDILRTDLEIAEHQLSHAEEELARLIPLREAQMVSPSQLNDLKLSANTHRLNKQRLKQQLEIDQYRFDRLKHFAPRDSQVLQVEAHPGERLTQGQRILQLLPLDEKQLECRVTRDQIGTNAPIEYSDFLYDGKPLTLRNIGRTMDQDTQNLSLYFDGHGDHFESLLVGQRFQIAMLTPTESLEQIGKITKLPSDAVLLEEGKYHTWALGHENRVRRVEVEILDTLADHFIVMSEIQPGDQLVVLGHGNLQAGQEVVPVDGDS</sequence>
<proteinExistence type="predicted"/>
<dbReference type="PANTHER" id="PTHR30469:SF15">
    <property type="entry name" value="HLYD FAMILY OF SECRETION PROTEINS"/>
    <property type="match status" value="1"/>
</dbReference>
<dbReference type="RefSeq" id="WP_371840233.1">
    <property type="nucleotide sequence ID" value="NZ_JBGMEK010000045.1"/>
</dbReference>
<dbReference type="EMBL" id="JBGMEK010000045">
    <property type="protein sequence ID" value="MFA0812546.1"/>
    <property type="molecule type" value="Genomic_DNA"/>
</dbReference>
<organism evidence="2 3">
    <name type="scientific">Microbulbifer epialgicus</name>
    <dbReference type="NCBI Taxonomy" id="393907"/>
    <lineage>
        <taxon>Bacteria</taxon>
        <taxon>Pseudomonadati</taxon>
        <taxon>Pseudomonadota</taxon>
        <taxon>Gammaproteobacteria</taxon>
        <taxon>Cellvibrionales</taxon>
        <taxon>Microbulbiferaceae</taxon>
        <taxon>Microbulbifer</taxon>
    </lineage>
</organism>
<keyword evidence="3" id="KW-1185">Reference proteome</keyword>
<evidence type="ECO:0000313" key="3">
    <source>
        <dbReference type="Proteomes" id="UP001569428"/>
    </source>
</evidence>
<dbReference type="PANTHER" id="PTHR30469">
    <property type="entry name" value="MULTIDRUG RESISTANCE PROTEIN MDTA"/>
    <property type="match status" value="1"/>
</dbReference>
<reference evidence="2 3" key="1">
    <citation type="submission" date="2024-08" db="EMBL/GenBank/DDBJ databases">
        <authorList>
            <person name="Ishaq N."/>
        </authorList>
    </citation>
    <scope>NUCLEOTIDE SEQUENCE [LARGE SCALE GENOMIC DNA]</scope>
    <source>
        <strain evidence="2 3">DSM 18651</strain>
    </source>
</reference>
<dbReference type="Gene3D" id="2.40.420.20">
    <property type="match status" value="1"/>
</dbReference>
<evidence type="ECO:0000256" key="1">
    <source>
        <dbReference type="SAM" id="Coils"/>
    </source>
</evidence>
<evidence type="ECO:0000313" key="2">
    <source>
        <dbReference type="EMBL" id="MFA0812546.1"/>
    </source>
</evidence>
<name>A0ABV4P2G0_9GAMM</name>
<feature type="coiled-coil region" evidence="1">
    <location>
        <begin position="1"/>
        <end position="59"/>
    </location>
</feature>
<dbReference type="Proteomes" id="UP001569428">
    <property type="component" value="Unassembled WGS sequence"/>
</dbReference>
<comment type="caution">
    <text evidence="2">The sequence shown here is derived from an EMBL/GenBank/DDBJ whole genome shotgun (WGS) entry which is preliminary data.</text>
</comment>
<accession>A0ABV4P2G0</accession>
<gene>
    <name evidence="2" type="ORF">ACCI49_16655</name>
</gene>